<reference evidence="4 5" key="1">
    <citation type="journal article" date="2021" name="Cell">
        <title>Tracing the genetic footprints of vertebrate landing in non-teleost ray-finned fishes.</title>
        <authorList>
            <person name="Bi X."/>
            <person name="Wang K."/>
            <person name="Yang L."/>
            <person name="Pan H."/>
            <person name="Jiang H."/>
            <person name="Wei Q."/>
            <person name="Fang M."/>
            <person name="Yu H."/>
            <person name="Zhu C."/>
            <person name="Cai Y."/>
            <person name="He Y."/>
            <person name="Gan X."/>
            <person name="Zeng H."/>
            <person name="Yu D."/>
            <person name="Zhu Y."/>
            <person name="Jiang H."/>
            <person name="Qiu Q."/>
            <person name="Yang H."/>
            <person name="Zhang Y.E."/>
            <person name="Wang W."/>
            <person name="Zhu M."/>
            <person name="He S."/>
            <person name="Zhang G."/>
        </authorList>
    </citation>
    <scope>NUCLEOTIDE SEQUENCE [LARGE SCALE GENOMIC DNA]</scope>
    <source>
        <strain evidence="4">Bchr_013</strain>
    </source>
</reference>
<keyword evidence="5" id="KW-1185">Reference proteome</keyword>
<organism evidence="4 5">
    <name type="scientific">Polypterus senegalus</name>
    <name type="common">Senegal bichir</name>
    <dbReference type="NCBI Taxonomy" id="55291"/>
    <lineage>
        <taxon>Eukaryota</taxon>
        <taxon>Metazoa</taxon>
        <taxon>Chordata</taxon>
        <taxon>Craniata</taxon>
        <taxon>Vertebrata</taxon>
        <taxon>Euteleostomi</taxon>
        <taxon>Actinopterygii</taxon>
        <taxon>Polypteriformes</taxon>
        <taxon>Polypteridae</taxon>
        <taxon>Polypterus</taxon>
    </lineage>
</organism>
<feature type="non-terminal residue" evidence="4">
    <location>
        <position position="301"/>
    </location>
</feature>
<gene>
    <name evidence="4" type="primary">Ppp1r3cb_0</name>
    <name evidence="4" type="ORF">GTO96_0001520</name>
</gene>
<dbReference type="Proteomes" id="UP000886611">
    <property type="component" value="Unassembled WGS sequence"/>
</dbReference>
<dbReference type="PIRSF" id="PIRSF500813">
    <property type="entry name" value="PP1_PTG"/>
    <property type="match status" value="1"/>
</dbReference>
<keyword evidence="1" id="KW-0321">Glycogen metabolism</keyword>
<sequence length="301" mass="34411">MPADIAVRICLAHSPPLSFLSSFDNCRRRNRVNTFKPLRPCISLKSSSEEKSTQWQGPKTKPKKQVVFADTKGLSLTSVHVFSKFEENPVSDLQFDFTDLEDATAGLKFNEEKSLVLDFPQPSADYLEFRNHLKKNLVALENCSLQERSLSGTVKVKNVNFEKQVLVRITFDTWKTFSDIECTFMNNIYGCSDVDTFSFAIDLPSFIPPHERTEFCICFKTNEQTHWDNNEGQNFRLVHTEWKADGSQAPASTNNASSKGYRSHAKTQEVEFDQFGSPRTSTGLFPEWQSWGRIESSTPYW</sequence>
<dbReference type="InterPro" id="IPR017434">
    <property type="entry name" value="Pase-1_reg-su_3B/C/D_met"/>
</dbReference>
<dbReference type="Pfam" id="PF03370">
    <property type="entry name" value="CBM_21"/>
    <property type="match status" value="1"/>
</dbReference>
<evidence type="ECO:0000313" key="5">
    <source>
        <dbReference type="Proteomes" id="UP000886611"/>
    </source>
</evidence>
<evidence type="ECO:0000256" key="2">
    <source>
        <dbReference type="ARBA" id="ARBA00023277"/>
    </source>
</evidence>
<comment type="caution">
    <text evidence="4">The sequence shown here is derived from an EMBL/GenBank/DDBJ whole genome shotgun (WGS) entry which is preliminary data.</text>
</comment>
<dbReference type="GO" id="GO:0005979">
    <property type="term" value="P:regulation of glycogen biosynthetic process"/>
    <property type="evidence" value="ECO:0007669"/>
    <property type="project" value="TreeGrafter"/>
</dbReference>
<dbReference type="InterPro" id="IPR005036">
    <property type="entry name" value="CBM21_dom"/>
</dbReference>
<dbReference type="PROSITE" id="PS51159">
    <property type="entry name" value="CBM21"/>
    <property type="match status" value="1"/>
</dbReference>
<name>A0A8X7X720_POLSE</name>
<dbReference type="GO" id="GO:0000164">
    <property type="term" value="C:protein phosphatase type 1 complex"/>
    <property type="evidence" value="ECO:0007669"/>
    <property type="project" value="TreeGrafter"/>
</dbReference>
<dbReference type="InterPro" id="IPR030683">
    <property type="entry name" value="PP1_3C"/>
</dbReference>
<dbReference type="GO" id="GO:0008157">
    <property type="term" value="F:protein phosphatase 1 binding"/>
    <property type="evidence" value="ECO:0007669"/>
    <property type="project" value="TreeGrafter"/>
</dbReference>
<evidence type="ECO:0000256" key="1">
    <source>
        <dbReference type="ARBA" id="ARBA00022600"/>
    </source>
</evidence>
<accession>A0A8X7X720</accession>
<proteinExistence type="predicted"/>
<dbReference type="InterPro" id="IPR050782">
    <property type="entry name" value="PP1_regulatory_subunit_3"/>
</dbReference>
<evidence type="ECO:0000259" key="3">
    <source>
        <dbReference type="PROSITE" id="PS51159"/>
    </source>
</evidence>
<dbReference type="EMBL" id="JAATIS010004040">
    <property type="protein sequence ID" value="KAG2463395.1"/>
    <property type="molecule type" value="Genomic_DNA"/>
</dbReference>
<protein>
    <submittedName>
        <fullName evidence="4">PR3CB phosphatase</fullName>
    </submittedName>
</protein>
<dbReference type="Gene3D" id="2.60.40.2440">
    <property type="entry name" value="Carbohydrate binding type-21 domain"/>
    <property type="match status" value="1"/>
</dbReference>
<dbReference type="PIRSF" id="PIRSF038207">
    <property type="entry name" value="PP1_GT_animal"/>
    <property type="match status" value="1"/>
</dbReference>
<feature type="domain" description="CBM21" evidence="3">
    <location>
        <begin position="130"/>
        <end position="238"/>
    </location>
</feature>
<evidence type="ECO:0000313" key="4">
    <source>
        <dbReference type="EMBL" id="KAG2463395.1"/>
    </source>
</evidence>
<keyword evidence="2" id="KW-0119">Carbohydrate metabolism</keyword>
<dbReference type="PANTHER" id="PTHR12307">
    <property type="entry name" value="PROTEIN PHOSPHATASE 1 REGULATORY SUBUNIT"/>
    <property type="match status" value="1"/>
</dbReference>
<feature type="non-terminal residue" evidence="4">
    <location>
        <position position="1"/>
    </location>
</feature>
<dbReference type="FunFam" id="2.60.40.2440:FF:000001">
    <property type="entry name" value="Protein phosphatase 1 regulatory subunit 3C"/>
    <property type="match status" value="1"/>
</dbReference>
<dbReference type="GO" id="GO:0005977">
    <property type="term" value="P:glycogen metabolic process"/>
    <property type="evidence" value="ECO:0007669"/>
    <property type="project" value="UniProtKB-KW"/>
</dbReference>
<dbReference type="PANTHER" id="PTHR12307:SF15">
    <property type="entry name" value="PROTEIN PHOSPHATASE 1 REGULATORY SUBUNIT 3C"/>
    <property type="match status" value="1"/>
</dbReference>
<dbReference type="InterPro" id="IPR038175">
    <property type="entry name" value="CBM21_dom_sf"/>
</dbReference>
<dbReference type="GO" id="GO:2001069">
    <property type="term" value="F:glycogen binding"/>
    <property type="evidence" value="ECO:0007669"/>
    <property type="project" value="TreeGrafter"/>
</dbReference>
<dbReference type="AlphaFoldDB" id="A0A8X7X720"/>